<protein>
    <submittedName>
        <fullName evidence="9">NitT/TauT family transport system permease protein</fullName>
    </submittedName>
</protein>
<keyword evidence="6 7" id="KW-0472">Membrane</keyword>
<dbReference type="CDD" id="cd06261">
    <property type="entry name" value="TM_PBP2"/>
    <property type="match status" value="1"/>
</dbReference>
<keyword evidence="2 7" id="KW-0813">Transport</keyword>
<dbReference type="GO" id="GO:0055085">
    <property type="term" value="P:transmembrane transport"/>
    <property type="evidence" value="ECO:0007669"/>
    <property type="project" value="InterPro"/>
</dbReference>
<evidence type="ECO:0000256" key="1">
    <source>
        <dbReference type="ARBA" id="ARBA00004651"/>
    </source>
</evidence>
<keyword evidence="10" id="KW-1185">Reference proteome</keyword>
<feature type="transmembrane region" description="Helical" evidence="7">
    <location>
        <begin position="140"/>
        <end position="159"/>
    </location>
</feature>
<feature type="domain" description="ABC transmembrane type-1" evidence="8">
    <location>
        <begin position="74"/>
        <end position="209"/>
    </location>
</feature>
<dbReference type="GO" id="GO:0005886">
    <property type="term" value="C:plasma membrane"/>
    <property type="evidence" value="ECO:0007669"/>
    <property type="project" value="UniProtKB-SubCell"/>
</dbReference>
<dbReference type="Gene3D" id="1.10.3720.10">
    <property type="entry name" value="MetI-like"/>
    <property type="match status" value="1"/>
</dbReference>
<evidence type="ECO:0000256" key="4">
    <source>
        <dbReference type="ARBA" id="ARBA00022692"/>
    </source>
</evidence>
<keyword evidence="4 7" id="KW-0812">Transmembrane</keyword>
<name>A0A1M6PV26_9CLOT</name>
<dbReference type="PROSITE" id="PS50928">
    <property type="entry name" value="ABC_TM1"/>
    <property type="match status" value="1"/>
</dbReference>
<evidence type="ECO:0000259" key="8">
    <source>
        <dbReference type="PROSITE" id="PS50928"/>
    </source>
</evidence>
<dbReference type="AlphaFoldDB" id="A0A1M6PV26"/>
<proteinExistence type="inferred from homology"/>
<feature type="transmembrane region" description="Helical" evidence="7">
    <location>
        <begin position="85"/>
        <end position="104"/>
    </location>
</feature>
<keyword evidence="5 7" id="KW-1133">Transmembrane helix</keyword>
<gene>
    <name evidence="9" type="ORF">SAMN02745248_01816</name>
</gene>
<evidence type="ECO:0000256" key="2">
    <source>
        <dbReference type="ARBA" id="ARBA00022448"/>
    </source>
</evidence>
<evidence type="ECO:0000313" key="9">
    <source>
        <dbReference type="EMBL" id="SHK11700.1"/>
    </source>
</evidence>
<evidence type="ECO:0000313" key="10">
    <source>
        <dbReference type="Proteomes" id="UP000183952"/>
    </source>
</evidence>
<keyword evidence="3" id="KW-1003">Cell membrane</keyword>
<evidence type="ECO:0000256" key="7">
    <source>
        <dbReference type="RuleBase" id="RU363032"/>
    </source>
</evidence>
<dbReference type="InterPro" id="IPR035906">
    <property type="entry name" value="MetI-like_sf"/>
</dbReference>
<accession>A0A1M6PV26</accession>
<dbReference type="OrthoDB" id="9796361at2"/>
<evidence type="ECO:0000256" key="5">
    <source>
        <dbReference type="ARBA" id="ARBA00022989"/>
    </source>
</evidence>
<dbReference type="PANTHER" id="PTHR30151">
    <property type="entry name" value="ALKANE SULFONATE ABC TRANSPORTER-RELATED, MEMBRANE SUBUNIT"/>
    <property type="match status" value="1"/>
</dbReference>
<feature type="transmembrane region" description="Helical" evidence="7">
    <location>
        <begin position="116"/>
        <end position="134"/>
    </location>
</feature>
<dbReference type="STRING" id="1121331.SAMN02745248_01816"/>
<dbReference type="EMBL" id="FRAD01000014">
    <property type="protein sequence ID" value="SHK11700.1"/>
    <property type="molecule type" value="Genomic_DNA"/>
</dbReference>
<dbReference type="Pfam" id="PF00528">
    <property type="entry name" value="BPD_transp_1"/>
    <property type="match status" value="1"/>
</dbReference>
<dbReference type="SUPFAM" id="SSF161098">
    <property type="entry name" value="MetI-like"/>
    <property type="match status" value="1"/>
</dbReference>
<evidence type="ECO:0000256" key="3">
    <source>
        <dbReference type="ARBA" id="ARBA00022475"/>
    </source>
</evidence>
<sequence>MAEAKYQNTSPKKVKLSGNSRKEIIYKIIVTIILVTLWQMYAVKQNNALIMPKASDVFTQFISCITDQEVIYNISLTMGRVLKGFGWAMIIGIFLGFIMGLSRFMNSMLAGFMDSVRQIPIMAWVPLTIVWFGIGDGPTIFLIAFSGVFPVILNTISGVRSISKDYYNAARSMGAGPVSIFKDVVVPGTIPYIMTGARVALSSGWMSVI</sequence>
<dbReference type="NCBIfam" id="NF040733">
    <property type="entry name" value="ABC_perm_U"/>
    <property type="match status" value="1"/>
</dbReference>
<comment type="similarity">
    <text evidence="7">Belongs to the binding-protein-dependent transport system permease family.</text>
</comment>
<dbReference type="PANTHER" id="PTHR30151:SF0">
    <property type="entry name" value="ABC TRANSPORTER PERMEASE PROTEIN MJ0413-RELATED"/>
    <property type="match status" value="1"/>
</dbReference>
<dbReference type="Proteomes" id="UP000183952">
    <property type="component" value="Unassembled WGS sequence"/>
</dbReference>
<feature type="transmembrane region" description="Helical" evidence="7">
    <location>
        <begin position="24"/>
        <end position="43"/>
    </location>
</feature>
<evidence type="ECO:0000256" key="6">
    <source>
        <dbReference type="ARBA" id="ARBA00023136"/>
    </source>
</evidence>
<organism evidence="9 10">
    <name type="scientific">Hathewaya proteolytica DSM 3090</name>
    <dbReference type="NCBI Taxonomy" id="1121331"/>
    <lineage>
        <taxon>Bacteria</taxon>
        <taxon>Bacillati</taxon>
        <taxon>Bacillota</taxon>
        <taxon>Clostridia</taxon>
        <taxon>Eubacteriales</taxon>
        <taxon>Clostridiaceae</taxon>
        <taxon>Hathewaya</taxon>
    </lineage>
</organism>
<comment type="subcellular location">
    <subcellularLocation>
        <location evidence="1 7">Cell membrane</location>
        <topology evidence="1 7">Multi-pass membrane protein</topology>
    </subcellularLocation>
</comment>
<reference evidence="9 10" key="1">
    <citation type="submission" date="2016-11" db="EMBL/GenBank/DDBJ databases">
        <authorList>
            <person name="Jaros S."/>
            <person name="Januszkiewicz K."/>
            <person name="Wedrychowicz H."/>
        </authorList>
    </citation>
    <scope>NUCLEOTIDE SEQUENCE [LARGE SCALE GENOMIC DNA]</scope>
    <source>
        <strain evidence="9 10">DSM 3090</strain>
    </source>
</reference>
<dbReference type="InterPro" id="IPR000515">
    <property type="entry name" value="MetI-like"/>
</dbReference>